<dbReference type="AlphaFoldDB" id="A0A6C0H0I9"/>
<keyword evidence="2" id="KW-0040">ANK repeat</keyword>
<dbReference type="SUPFAM" id="SSF48403">
    <property type="entry name" value="Ankyrin repeat"/>
    <property type="match status" value="1"/>
</dbReference>
<dbReference type="PRINTS" id="PR01415">
    <property type="entry name" value="ANKYRIN"/>
</dbReference>
<dbReference type="PROSITE" id="PS50088">
    <property type="entry name" value="ANK_REPEAT"/>
    <property type="match status" value="3"/>
</dbReference>
<dbReference type="InterPro" id="IPR036770">
    <property type="entry name" value="Ankyrin_rpt-contain_sf"/>
</dbReference>
<evidence type="ECO:0000256" key="2">
    <source>
        <dbReference type="ARBA" id="ARBA00023043"/>
    </source>
</evidence>
<reference evidence="3" key="1">
    <citation type="journal article" date="2020" name="Nature">
        <title>Giant virus diversity and host interactions through global metagenomics.</title>
        <authorList>
            <person name="Schulz F."/>
            <person name="Roux S."/>
            <person name="Paez-Espino D."/>
            <person name="Jungbluth S."/>
            <person name="Walsh D.A."/>
            <person name="Denef V.J."/>
            <person name="McMahon K.D."/>
            <person name="Konstantinidis K.T."/>
            <person name="Eloe-Fadrosh E.A."/>
            <person name="Kyrpides N.C."/>
            <person name="Woyke T."/>
        </authorList>
    </citation>
    <scope>NUCLEOTIDE SEQUENCE</scope>
    <source>
        <strain evidence="3">GVMAG-M-3300023179-4</strain>
    </source>
</reference>
<dbReference type="PROSITE" id="PS50297">
    <property type="entry name" value="ANK_REP_REGION"/>
    <property type="match status" value="3"/>
</dbReference>
<dbReference type="Gene3D" id="1.25.40.20">
    <property type="entry name" value="Ankyrin repeat-containing domain"/>
    <property type="match status" value="2"/>
</dbReference>
<organism evidence="3">
    <name type="scientific">viral metagenome</name>
    <dbReference type="NCBI Taxonomy" id="1070528"/>
    <lineage>
        <taxon>unclassified sequences</taxon>
        <taxon>metagenomes</taxon>
        <taxon>organismal metagenomes</taxon>
    </lineage>
</organism>
<dbReference type="SMART" id="SM00248">
    <property type="entry name" value="ANK"/>
    <property type="match status" value="3"/>
</dbReference>
<protein>
    <submittedName>
        <fullName evidence="3">Uncharacterized protein</fullName>
    </submittedName>
</protein>
<sequence>MGSELSKLNLKLKPPIGSLISAVCAKDKIRVLNLLDNDADINEQYGWNLMTPLHWAAQLNLTEIAILLLNHHADIDIRSSIGSTPLHIAAGFASTVVVKLLLDKGSSIHDTDLNGDTSLHYAAYNNNIDNANILISSGANINAENYFGEIPILSFQSSNIE</sequence>
<evidence type="ECO:0000313" key="3">
    <source>
        <dbReference type="EMBL" id="QHT73665.1"/>
    </source>
</evidence>
<dbReference type="PANTHER" id="PTHR24198">
    <property type="entry name" value="ANKYRIN REPEAT AND PROTEIN KINASE DOMAIN-CONTAINING PROTEIN"/>
    <property type="match status" value="1"/>
</dbReference>
<dbReference type="EMBL" id="MN739831">
    <property type="protein sequence ID" value="QHT73665.1"/>
    <property type="molecule type" value="Genomic_DNA"/>
</dbReference>
<name>A0A6C0H0I9_9ZZZZ</name>
<dbReference type="PANTHER" id="PTHR24198:SF165">
    <property type="entry name" value="ANKYRIN REPEAT-CONTAINING PROTEIN-RELATED"/>
    <property type="match status" value="1"/>
</dbReference>
<dbReference type="Pfam" id="PF12796">
    <property type="entry name" value="Ank_2"/>
    <property type="match status" value="1"/>
</dbReference>
<evidence type="ECO:0000256" key="1">
    <source>
        <dbReference type="ARBA" id="ARBA00022737"/>
    </source>
</evidence>
<keyword evidence="1" id="KW-0677">Repeat</keyword>
<proteinExistence type="predicted"/>
<dbReference type="InterPro" id="IPR002110">
    <property type="entry name" value="Ankyrin_rpt"/>
</dbReference>
<accession>A0A6C0H0I9</accession>